<proteinExistence type="predicted"/>
<comment type="caution">
    <text evidence="1">The sequence shown here is derived from an EMBL/GenBank/DDBJ whole genome shotgun (WGS) entry which is preliminary data.</text>
</comment>
<dbReference type="Proteomes" id="UP001595987">
    <property type="component" value="Unassembled WGS sequence"/>
</dbReference>
<protein>
    <recommendedName>
        <fullName evidence="3">Transposase</fullName>
    </recommendedName>
</protein>
<sequence length="130" mass="15500">MARPNQYHAVVEPKLEDIKALRKQGLSLEKIAQKLDLKLRQLTYYRKSFPDLDEALNTPSDEVKQTERSAYFNRQKNYNSLRSFIRTQSTPEEREEYFRLILEKADQSEVRRFKAMISDFDKQHNAKIES</sequence>
<reference evidence="2" key="1">
    <citation type="journal article" date="2019" name="Int. J. Syst. Evol. Microbiol.">
        <title>The Global Catalogue of Microorganisms (GCM) 10K type strain sequencing project: providing services to taxonomists for standard genome sequencing and annotation.</title>
        <authorList>
            <consortium name="The Broad Institute Genomics Platform"/>
            <consortium name="The Broad Institute Genome Sequencing Center for Infectious Disease"/>
            <person name="Wu L."/>
            <person name="Ma J."/>
        </authorList>
    </citation>
    <scope>NUCLEOTIDE SEQUENCE [LARGE SCALE GENOMIC DNA]</scope>
    <source>
        <strain evidence="2">CCUG 63287</strain>
    </source>
</reference>
<organism evidence="1 2">
    <name type="scientific">Lactococcus nasutitermitis</name>
    <dbReference type="NCBI Taxonomy" id="1652957"/>
    <lineage>
        <taxon>Bacteria</taxon>
        <taxon>Bacillati</taxon>
        <taxon>Bacillota</taxon>
        <taxon>Bacilli</taxon>
        <taxon>Lactobacillales</taxon>
        <taxon>Streptococcaceae</taxon>
        <taxon>Lactococcus</taxon>
    </lineage>
</organism>
<dbReference type="RefSeq" id="WP_213535694.1">
    <property type="nucleotide sequence ID" value="NZ_BOVQ01000005.1"/>
</dbReference>
<accession>A0ABV9JFC3</accession>
<evidence type="ECO:0000313" key="2">
    <source>
        <dbReference type="Proteomes" id="UP001595987"/>
    </source>
</evidence>
<dbReference type="EMBL" id="JBHSGD010000005">
    <property type="protein sequence ID" value="MFC4652749.1"/>
    <property type="molecule type" value="Genomic_DNA"/>
</dbReference>
<keyword evidence="2" id="KW-1185">Reference proteome</keyword>
<evidence type="ECO:0008006" key="3">
    <source>
        <dbReference type="Google" id="ProtNLM"/>
    </source>
</evidence>
<gene>
    <name evidence="1" type="ORF">ACFO26_07485</name>
</gene>
<evidence type="ECO:0000313" key="1">
    <source>
        <dbReference type="EMBL" id="MFC4652749.1"/>
    </source>
</evidence>
<name>A0ABV9JFC3_9LACT</name>